<dbReference type="RefSeq" id="WP_071923418.1">
    <property type="nucleotide sequence ID" value="NZ_CP018095.1"/>
</dbReference>
<evidence type="ECO:0000313" key="2">
    <source>
        <dbReference type="Proteomes" id="UP000182703"/>
    </source>
</evidence>
<dbReference type="KEGG" id="cdq:BOQ54_04880"/>
<gene>
    <name evidence="1" type="ORF">BOQ54_04880</name>
</gene>
<dbReference type="EMBL" id="CP018095">
    <property type="protein sequence ID" value="APF36738.1"/>
    <property type="molecule type" value="Genomic_DNA"/>
</dbReference>
<accession>A0AAC9JMX8</accession>
<keyword evidence="2" id="KW-1185">Reference proteome</keyword>
<dbReference type="Proteomes" id="UP000182703">
    <property type="component" value="Chromosome"/>
</dbReference>
<sequence length="258" mass="28470">MNAFERHGVEHLSASSLNLWAAQPALWIMERLLGRKAPTGIPAARGKAVEHGVHLGLIDSAKPIDDCAAEAEREFNRLTALAGDPRRDEERPKIGGYVRGALVELRQYGVPDAYQHRVEIRLDDVPVPVVGFIDWRFSDHGLIVDLKTTERFPAAIGDPHGRQGAVYASAHGNFGMRFAYAKPAPGKKEPQQVRVYEMSGDDVRRHLSALRLIALSLGRFLALSNDPCELAGVIVPDFESFWWSDPAARAAGREVFGF</sequence>
<protein>
    <submittedName>
        <fullName evidence="1">Uncharacterized protein</fullName>
    </submittedName>
</protein>
<dbReference type="AlphaFoldDB" id="A0AAC9JMX8"/>
<proteinExistence type="predicted"/>
<reference evidence="1 2" key="1">
    <citation type="submission" date="2016-11" db="EMBL/GenBank/DDBJ databases">
        <title>Complete genome sequence of the aerobically denitrifying bacterium Chelatococcus daeguensis TAD1.</title>
        <authorList>
            <person name="Yang Y."/>
            <person name="Huang S."/>
            <person name="Lin E."/>
        </authorList>
    </citation>
    <scope>NUCLEOTIDE SEQUENCE [LARGE SCALE GENOMIC DNA]</scope>
    <source>
        <strain evidence="1 2">TAD1</strain>
    </source>
</reference>
<name>A0AAC9JMX8_9HYPH</name>
<evidence type="ECO:0000313" key="1">
    <source>
        <dbReference type="EMBL" id="APF36738.1"/>
    </source>
</evidence>
<organism evidence="1 2">
    <name type="scientific">Chelatococcus daeguensis</name>
    <dbReference type="NCBI Taxonomy" id="444444"/>
    <lineage>
        <taxon>Bacteria</taxon>
        <taxon>Pseudomonadati</taxon>
        <taxon>Pseudomonadota</taxon>
        <taxon>Alphaproteobacteria</taxon>
        <taxon>Hyphomicrobiales</taxon>
        <taxon>Chelatococcaceae</taxon>
        <taxon>Chelatococcus</taxon>
    </lineage>
</organism>